<keyword evidence="2" id="KW-1185">Reference proteome</keyword>
<dbReference type="Proteomes" id="UP001165101">
    <property type="component" value="Unassembled WGS sequence"/>
</dbReference>
<sequence length="188" mass="22565">MPFHENLKGPPSIWQECSLHCWMATRWMDGWMVRFGNIANMNQVNGSNQRLMEIRIMMYKIQYLKFNSYTSSVSSYKILLYNTDTTILSTNMPDYSDDDMIDYQGQENDQFDEDALNDEEYDDLYELLPKIQEFSKSFNNPELTELKLKELLWLNYFDLEKTKTEIQSGFKRISEKRMYLLSFLFYKS</sequence>
<accession>A0ACB5TPA4</accession>
<comment type="caution">
    <text evidence="1">The sequence shown here is derived from an EMBL/GenBank/DDBJ whole genome shotgun (WGS) entry which is preliminary data.</text>
</comment>
<evidence type="ECO:0000313" key="2">
    <source>
        <dbReference type="Proteomes" id="UP001165101"/>
    </source>
</evidence>
<evidence type="ECO:0000313" key="1">
    <source>
        <dbReference type="EMBL" id="GME92011.1"/>
    </source>
</evidence>
<proteinExistence type="predicted"/>
<gene>
    <name evidence="1" type="ORF">Cboi01_000254700</name>
</gene>
<protein>
    <submittedName>
        <fullName evidence="1">Unnamed protein product</fullName>
    </submittedName>
</protein>
<organism evidence="1 2">
    <name type="scientific">Candida boidinii</name>
    <name type="common">Yeast</name>
    <dbReference type="NCBI Taxonomy" id="5477"/>
    <lineage>
        <taxon>Eukaryota</taxon>
        <taxon>Fungi</taxon>
        <taxon>Dikarya</taxon>
        <taxon>Ascomycota</taxon>
        <taxon>Saccharomycotina</taxon>
        <taxon>Pichiomycetes</taxon>
        <taxon>Pichiales</taxon>
        <taxon>Pichiaceae</taxon>
        <taxon>Ogataea</taxon>
        <taxon>Ogataea/Candida clade</taxon>
    </lineage>
</organism>
<dbReference type="EMBL" id="BSXV01001170">
    <property type="protein sequence ID" value="GME92011.1"/>
    <property type="molecule type" value="Genomic_DNA"/>
</dbReference>
<name>A0ACB5TPA4_CANBO</name>
<reference evidence="1" key="1">
    <citation type="submission" date="2023-04" db="EMBL/GenBank/DDBJ databases">
        <title>Candida boidinii NBRC 1967.</title>
        <authorList>
            <person name="Ichikawa N."/>
            <person name="Sato H."/>
            <person name="Tonouchi N."/>
        </authorList>
    </citation>
    <scope>NUCLEOTIDE SEQUENCE</scope>
    <source>
        <strain evidence="1">NBRC 1967</strain>
    </source>
</reference>